<proteinExistence type="predicted"/>
<name>A0ABT5T1V0_9PSEU</name>
<dbReference type="EMBL" id="JAQZAO010000017">
    <property type="protein sequence ID" value="MDD7968979.1"/>
    <property type="molecule type" value="Genomic_DNA"/>
</dbReference>
<evidence type="ECO:0000313" key="2">
    <source>
        <dbReference type="Proteomes" id="UP001300763"/>
    </source>
</evidence>
<reference evidence="1 2" key="1">
    <citation type="submission" date="2023-02" db="EMBL/GenBank/DDBJ databases">
        <title>Genome sequencing required for Actinomycetospora new species description.</title>
        <authorList>
            <person name="Saimee Y."/>
            <person name="Duangmal K."/>
        </authorList>
    </citation>
    <scope>NUCLEOTIDE SEQUENCE [LARGE SCALE GENOMIC DNA]</scope>
    <source>
        <strain evidence="1 2">DW7H6</strain>
    </source>
</reference>
<comment type="caution">
    <text evidence="1">The sequence shown here is derived from an EMBL/GenBank/DDBJ whole genome shotgun (WGS) entry which is preliminary data.</text>
</comment>
<dbReference type="Proteomes" id="UP001300763">
    <property type="component" value="Unassembled WGS sequence"/>
</dbReference>
<dbReference type="RefSeq" id="WP_274203509.1">
    <property type="nucleotide sequence ID" value="NZ_JAQZAO010000017.1"/>
</dbReference>
<gene>
    <name evidence="1" type="ORF">PGB27_26835</name>
</gene>
<sequence>MSDRTGSTVGFTAVYCGSDGCPHHQRPAPDRDAVGEALRGTVRRCPHGILVSAACLTTAACAHGTAPHGAGGLVLVQPCDHTRAPTGPAVVAGPLHEPADVDDLCTWLAGGVDHPPPEHLRAM</sequence>
<organism evidence="1 2">
    <name type="scientific">Actinomycetospora lemnae</name>
    <dbReference type="NCBI Taxonomy" id="3019891"/>
    <lineage>
        <taxon>Bacteria</taxon>
        <taxon>Bacillati</taxon>
        <taxon>Actinomycetota</taxon>
        <taxon>Actinomycetes</taxon>
        <taxon>Pseudonocardiales</taxon>
        <taxon>Pseudonocardiaceae</taxon>
        <taxon>Actinomycetospora</taxon>
    </lineage>
</organism>
<evidence type="ECO:0008006" key="3">
    <source>
        <dbReference type="Google" id="ProtNLM"/>
    </source>
</evidence>
<protein>
    <recommendedName>
        <fullName evidence="3">CGGC domain-containing protein</fullName>
    </recommendedName>
</protein>
<keyword evidence="2" id="KW-1185">Reference proteome</keyword>
<evidence type="ECO:0000313" key="1">
    <source>
        <dbReference type="EMBL" id="MDD7968979.1"/>
    </source>
</evidence>
<accession>A0ABT5T1V0</accession>